<evidence type="ECO:0000256" key="4">
    <source>
        <dbReference type="ARBA" id="ARBA00023235"/>
    </source>
</evidence>
<evidence type="ECO:0000256" key="2">
    <source>
        <dbReference type="ARBA" id="ARBA00006577"/>
    </source>
</evidence>
<name>V2T3E6_9GAMM</name>
<evidence type="ECO:0000256" key="8">
    <source>
        <dbReference type="SAM" id="SignalP"/>
    </source>
</evidence>
<dbReference type="eggNOG" id="COG0545">
    <property type="taxonomic scope" value="Bacteria"/>
</dbReference>
<evidence type="ECO:0000259" key="9">
    <source>
        <dbReference type="PROSITE" id="PS50059"/>
    </source>
</evidence>
<dbReference type="InterPro" id="IPR001179">
    <property type="entry name" value="PPIase_FKBP_dom"/>
</dbReference>
<dbReference type="Gene3D" id="3.10.50.40">
    <property type="match status" value="1"/>
</dbReference>
<dbReference type="PANTHER" id="PTHR43811:SF57">
    <property type="entry name" value="FKBP-TYPE PEPTIDYL-PROLYL CIS-TRANS ISOMERASE FKPA-RELATED"/>
    <property type="match status" value="1"/>
</dbReference>
<comment type="catalytic activity">
    <reaction evidence="1 5 6">
        <text>[protein]-peptidylproline (omega=180) = [protein]-peptidylproline (omega=0)</text>
        <dbReference type="Rhea" id="RHEA:16237"/>
        <dbReference type="Rhea" id="RHEA-COMP:10747"/>
        <dbReference type="Rhea" id="RHEA-COMP:10748"/>
        <dbReference type="ChEBI" id="CHEBI:83833"/>
        <dbReference type="ChEBI" id="CHEBI:83834"/>
        <dbReference type="EC" id="5.2.1.8"/>
    </reaction>
</comment>
<evidence type="ECO:0000256" key="7">
    <source>
        <dbReference type="SAM" id="MobiDB-lite"/>
    </source>
</evidence>
<keyword evidence="11" id="KW-1185">Reference proteome</keyword>
<dbReference type="Pfam" id="PF00254">
    <property type="entry name" value="FKBP_C"/>
    <property type="match status" value="1"/>
</dbReference>
<dbReference type="Proteomes" id="UP000023785">
    <property type="component" value="Unassembled WGS sequence"/>
</dbReference>
<dbReference type="OrthoDB" id="9814548at2"/>
<dbReference type="SUPFAM" id="SSF54534">
    <property type="entry name" value="FKBP-like"/>
    <property type="match status" value="1"/>
</dbReference>
<feature type="chain" id="PRO_5004709436" description="Peptidyl-prolyl cis-trans isomerase" evidence="8">
    <location>
        <begin position="20"/>
        <end position="241"/>
    </location>
</feature>
<evidence type="ECO:0000256" key="3">
    <source>
        <dbReference type="ARBA" id="ARBA00023110"/>
    </source>
</evidence>
<keyword evidence="4 5" id="KW-0413">Isomerase</keyword>
<dbReference type="AlphaFoldDB" id="V2T3E6"/>
<dbReference type="PANTHER" id="PTHR43811">
    <property type="entry name" value="FKBP-TYPE PEPTIDYL-PROLYL CIS-TRANS ISOMERASE FKPA"/>
    <property type="match status" value="1"/>
</dbReference>
<evidence type="ECO:0000313" key="11">
    <source>
        <dbReference type="Proteomes" id="UP000023785"/>
    </source>
</evidence>
<dbReference type="PATRIC" id="fig|1392540.3.peg.2350"/>
<feature type="compositionally biased region" description="Polar residues" evidence="7">
    <location>
        <begin position="95"/>
        <end position="115"/>
    </location>
</feature>
<sequence length="241" mass="27008">MNKTLIGLLSVTLATATFAANNTSTNTLNEQEAYKLGAELAKTNKDASNALKQDMEDAQKKENRSQNDNNRQSSRSNNAQEDGRITSKNERNAEPKQNNNISNDRQSDNSYTARQRTVVENKDRAFFTENSRRLGVVTTDSGLQYQVLKAGLGRIPRNQHNVRISYEVKDLNERSILRQTDQSVRLSRLMPALSEGIQTMREKGKTRFFIPTGLTSGIKDLSASIPENTSLIIDVELQSIE</sequence>
<dbReference type="STRING" id="1392540.P256_02434"/>
<gene>
    <name evidence="10" type="ORF">P256_02434</name>
</gene>
<evidence type="ECO:0000313" key="10">
    <source>
        <dbReference type="EMBL" id="ESK36988.1"/>
    </source>
</evidence>
<organism evidence="10 11">
    <name type="scientific">Acinetobacter nectaris CIP 110549</name>
    <dbReference type="NCBI Taxonomy" id="1392540"/>
    <lineage>
        <taxon>Bacteria</taxon>
        <taxon>Pseudomonadati</taxon>
        <taxon>Pseudomonadota</taxon>
        <taxon>Gammaproteobacteria</taxon>
        <taxon>Moraxellales</taxon>
        <taxon>Moraxellaceae</taxon>
        <taxon>Acinetobacter</taxon>
    </lineage>
</organism>
<feature type="compositionally biased region" description="Low complexity" evidence="7">
    <location>
        <begin position="66"/>
        <end position="80"/>
    </location>
</feature>
<feature type="signal peptide" evidence="8">
    <location>
        <begin position="1"/>
        <end position="19"/>
    </location>
</feature>
<proteinExistence type="inferred from homology"/>
<dbReference type="PROSITE" id="PS50059">
    <property type="entry name" value="FKBP_PPIASE"/>
    <property type="match status" value="1"/>
</dbReference>
<accession>V2T3E6</accession>
<comment type="similarity">
    <text evidence="2 6">Belongs to the FKBP-type PPIase family.</text>
</comment>
<dbReference type="HOGENOM" id="CLU_100477_0_0_6"/>
<evidence type="ECO:0000256" key="5">
    <source>
        <dbReference type="PROSITE-ProRule" id="PRU00277"/>
    </source>
</evidence>
<feature type="region of interest" description="Disordered" evidence="7">
    <location>
        <begin position="55"/>
        <end position="117"/>
    </location>
</feature>
<evidence type="ECO:0000256" key="6">
    <source>
        <dbReference type="RuleBase" id="RU003915"/>
    </source>
</evidence>
<dbReference type="RefSeq" id="WP_023274043.1">
    <property type="nucleotide sequence ID" value="NZ_KI530737.1"/>
</dbReference>
<dbReference type="EC" id="5.2.1.8" evidence="6"/>
<keyword evidence="8" id="KW-0732">Signal</keyword>
<protein>
    <recommendedName>
        <fullName evidence="6">Peptidyl-prolyl cis-trans isomerase</fullName>
        <ecNumber evidence="6">5.2.1.8</ecNumber>
    </recommendedName>
</protein>
<reference evidence="10 11" key="1">
    <citation type="submission" date="2013-10" db="EMBL/GenBank/DDBJ databases">
        <title>The Genome Sequence of Acinetobacter nectaris CIP 110549.</title>
        <authorList>
            <consortium name="The Broad Institute Genomics Platform"/>
            <consortium name="The Broad Institute Genome Sequencing Center for Infectious Disease"/>
            <person name="Cerqueira G."/>
            <person name="Feldgarden M."/>
            <person name="Courvalin P."/>
            <person name="Grillot-Courvalin C."/>
            <person name="Clermont D."/>
            <person name="Rocha E."/>
            <person name="Yoon E.-J."/>
            <person name="Nemec A."/>
            <person name="Young S.K."/>
            <person name="Zeng Q."/>
            <person name="Gargeya S."/>
            <person name="Fitzgerald M."/>
            <person name="Abouelleil A."/>
            <person name="Alvarado L."/>
            <person name="Berlin A.M."/>
            <person name="Chapman S.B."/>
            <person name="Gainer-Dewar J."/>
            <person name="Goldberg J."/>
            <person name="Gnerre S."/>
            <person name="Griggs A."/>
            <person name="Gujja S."/>
            <person name="Hansen M."/>
            <person name="Howarth C."/>
            <person name="Imamovic A."/>
            <person name="Ireland A."/>
            <person name="Larimer J."/>
            <person name="McCowan C."/>
            <person name="Murphy C."/>
            <person name="Pearson M."/>
            <person name="Poon T.W."/>
            <person name="Priest M."/>
            <person name="Roberts A."/>
            <person name="Saif S."/>
            <person name="Shea T."/>
            <person name="Sykes S."/>
            <person name="Wortman J."/>
            <person name="Nusbaum C."/>
            <person name="Birren B."/>
        </authorList>
    </citation>
    <scope>NUCLEOTIDE SEQUENCE [LARGE SCALE GENOMIC DNA]</scope>
    <source>
        <strain evidence="10 11">CIP 110549</strain>
    </source>
</reference>
<dbReference type="GO" id="GO:0003755">
    <property type="term" value="F:peptidyl-prolyl cis-trans isomerase activity"/>
    <property type="evidence" value="ECO:0007669"/>
    <property type="project" value="UniProtKB-UniRule"/>
</dbReference>
<keyword evidence="3 5" id="KW-0697">Rotamase</keyword>
<comment type="caution">
    <text evidence="10">The sequence shown here is derived from an EMBL/GenBank/DDBJ whole genome shotgun (WGS) entry which is preliminary data.</text>
</comment>
<evidence type="ECO:0000256" key="1">
    <source>
        <dbReference type="ARBA" id="ARBA00000971"/>
    </source>
</evidence>
<feature type="compositionally biased region" description="Basic and acidic residues" evidence="7">
    <location>
        <begin position="81"/>
        <end position="94"/>
    </location>
</feature>
<dbReference type="InterPro" id="IPR046357">
    <property type="entry name" value="PPIase_dom_sf"/>
</dbReference>
<feature type="domain" description="PPIase FKBP-type" evidence="9">
    <location>
        <begin position="159"/>
        <end position="241"/>
    </location>
</feature>
<feature type="compositionally biased region" description="Basic and acidic residues" evidence="7">
    <location>
        <begin position="55"/>
        <end position="65"/>
    </location>
</feature>
<dbReference type="EMBL" id="AYER01000011">
    <property type="protein sequence ID" value="ESK36988.1"/>
    <property type="molecule type" value="Genomic_DNA"/>
</dbReference>